<comment type="caution">
    <text evidence="1">The sequence shown here is derived from an EMBL/GenBank/DDBJ whole genome shotgun (WGS) entry which is preliminary data.</text>
</comment>
<protein>
    <submittedName>
        <fullName evidence="1">Uncharacterized protein</fullName>
    </submittedName>
</protein>
<dbReference type="EMBL" id="BAAAPB010000002">
    <property type="protein sequence ID" value="GAA1960261.1"/>
    <property type="molecule type" value="Genomic_DNA"/>
</dbReference>
<accession>A0ABP5CCU4</accession>
<proteinExistence type="predicted"/>
<gene>
    <name evidence="1" type="ORF">GCM10009798_19820</name>
</gene>
<sequence length="120" mass="13824">MTDGDTALDIARFDRGCLVLRRDGQVMGHVATSLGHFRSLANPLRKQPWVWLVVVWSDGRRERSVEDYPPWTYVREMHAGKFVWLGAPDVGRDGEYDVEFLPEAERDRMWAELGITATDF</sequence>
<dbReference type="Proteomes" id="UP001500571">
    <property type="component" value="Unassembled WGS sequence"/>
</dbReference>
<reference evidence="2" key="1">
    <citation type="journal article" date="2019" name="Int. J. Syst. Evol. Microbiol.">
        <title>The Global Catalogue of Microorganisms (GCM) 10K type strain sequencing project: providing services to taxonomists for standard genome sequencing and annotation.</title>
        <authorList>
            <consortium name="The Broad Institute Genomics Platform"/>
            <consortium name="The Broad Institute Genome Sequencing Center for Infectious Disease"/>
            <person name="Wu L."/>
            <person name="Ma J."/>
        </authorList>
    </citation>
    <scope>NUCLEOTIDE SEQUENCE [LARGE SCALE GENOMIC DNA]</scope>
    <source>
        <strain evidence="2">JCM 15309</strain>
    </source>
</reference>
<evidence type="ECO:0000313" key="2">
    <source>
        <dbReference type="Proteomes" id="UP001500571"/>
    </source>
</evidence>
<keyword evidence="2" id="KW-1185">Reference proteome</keyword>
<organism evidence="1 2">
    <name type="scientific">Nocardioides panacihumi</name>
    <dbReference type="NCBI Taxonomy" id="400774"/>
    <lineage>
        <taxon>Bacteria</taxon>
        <taxon>Bacillati</taxon>
        <taxon>Actinomycetota</taxon>
        <taxon>Actinomycetes</taxon>
        <taxon>Propionibacteriales</taxon>
        <taxon>Nocardioidaceae</taxon>
        <taxon>Nocardioides</taxon>
    </lineage>
</organism>
<name>A0ABP5CCU4_9ACTN</name>
<dbReference type="RefSeq" id="WP_344045902.1">
    <property type="nucleotide sequence ID" value="NZ_BAAAPB010000002.1"/>
</dbReference>
<evidence type="ECO:0000313" key="1">
    <source>
        <dbReference type="EMBL" id="GAA1960261.1"/>
    </source>
</evidence>